<evidence type="ECO:0000313" key="3">
    <source>
        <dbReference type="Proteomes" id="UP000683925"/>
    </source>
</evidence>
<feature type="compositionally biased region" description="Polar residues" evidence="1">
    <location>
        <begin position="43"/>
        <end position="62"/>
    </location>
</feature>
<organism evidence="2 3">
    <name type="scientific">Paramecium octaurelia</name>
    <dbReference type="NCBI Taxonomy" id="43137"/>
    <lineage>
        <taxon>Eukaryota</taxon>
        <taxon>Sar</taxon>
        <taxon>Alveolata</taxon>
        <taxon>Ciliophora</taxon>
        <taxon>Intramacronucleata</taxon>
        <taxon>Oligohymenophorea</taxon>
        <taxon>Peniculida</taxon>
        <taxon>Parameciidae</taxon>
        <taxon>Paramecium</taxon>
    </lineage>
</organism>
<dbReference type="AlphaFoldDB" id="A0A8S1VCD8"/>
<evidence type="ECO:0000256" key="1">
    <source>
        <dbReference type="SAM" id="MobiDB-lite"/>
    </source>
</evidence>
<gene>
    <name evidence="2" type="ORF">POCTA_138.1.T0630227</name>
</gene>
<accession>A0A8S1VCD8</accession>
<reference evidence="2" key="1">
    <citation type="submission" date="2021-01" db="EMBL/GenBank/DDBJ databases">
        <authorList>
            <consortium name="Genoscope - CEA"/>
            <person name="William W."/>
        </authorList>
    </citation>
    <scope>NUCLEOTIDE SEQUENCE</scope>
</reference>
<sequence>MHQGSFFLNQKYAELDMFRRDVRERFTQKFDNKKTVLQKVKEQQMNPHQSNFRNRQSPNAQQNIQLQSPIRIKQYSKCSPGRLSFQRFTNDVGNVNSSLNIPKKTLNEIAAVERIQDLARALKGQSYAATDLYMQELRKLSKMILMNELNLALIIMMINKNYQNSPLESISTSFIDYSLQSLKSSYSYFYLSNKCSSLNYNYNIFYKYIVNYFDFNEEQLSLFRIIMNLKKTLQKDNLSQPQVVQLSLSFIINRGYLMRTMRSDQNEYSGRSQKMGSKILRVQAQNKNYENKISAFNDKILDFL</sequence>
<name>A0A8S1VCD8_PAROT</name>
<dbReference type="Proteomes" id="UP000683925">
    <property type="component" value="Unassembled WGS sequence"/>
</dbReference>
<evidence type="ECO:0000313" key="2">
    <source>
        <dbReference type="EMBL" id="CAD8174291.1"/>
    </source>
</evidence>
<protein>
    <submittedName>
        <fullName evidence="2">Uncharacterized protein</fullName>
    </submittedName>
</protein>
<comment type="caution">
    <text evidence="2">The sequence shown here is derived from an EMBL/GenBank/DDBJ whole genome shotgun (WGS) entry which is preliminary data.</text>
</comment>
<dbReference type="EMBL" id="CAJJDP010000062">
    <property type="protein sequence ID" value="CAD8174291.1"/>
    <property type="molecule type" value="Genomic_DNA"/>
</dbReference>
<proteinExistence type="predicted"/>
<feature type="region of interest" description="Disordered" evidence="1">
    <location>
        <begin position="41"/>
        <end position="62"/>
    </location>
</feature>
<keyword evidence="3" id="KW-1185">Reference proteome</keyword>